<name>A0A418VQE4_9PROT</name>
<comment type="caution">
    <text evidence="10">The sequence shown here is derived from an EMBL/GenBank/DDBJ whole genome shotgun (WGS) entry which is preliminary data.</text>
</comment>
<dbReference type="PROSITE" id="PS50929">
    <property type="entry name" value="ABC_TM1F"/>
    <property type="match status" value="1"/>
</dbReference>
<reference evidence="10 11" key="1">
    <citation type="submission" date="2018-09" db="EMBL/GenBank/DDBJ databases">
        <authorList>
            <person name="Zhu H."/>
        </authorList>
    </citation>
    <scope>NUCLEOTIDE SEQUENCE [LARGE SCALE GENOMIC DNA]</scope>
    <source>
        <strain evidence="10 11">K2W22B-5</strain>
    </source>
</reference>
<feature type="transmembrane region" description="Helical" evidence="7">
    <location>
        <begin position="12"/>
        <end position="33"/>
    </location>
</feature>
<dbReference type="PANTHER" id="PTHR43394:SF1">
    <property type="entry name" value="ATP-BINDING CASSETTE SUB-FAMILY B MEMBER 10, MITOCHONDRIAL"/>
    <property type="match status" value="1"/>
</dbReference>
<keyword evidence="2 7" id="KW-0812">Transmembrane</keyword>
<dbReference type="Proteomes" id="UP000283458">
    <property type="component" value="Unassembled WGS sequence"/>
</dbReference>
<protein>
    <submittedName>
        <fullName evidence="10">ATP-binding cassette domain-containing protein</fullName>
    </submittedName>
</protein>
<evidence type="ECO:0000256" key="1">
    <source>
        <dbReference type="ARBA" id="ARBA00004651"/>
    </source>
</evidence>
<dbReference type="Pfam" id="PF00005">
    <property type="entry name" value="ABC_tran"/>
    <property type="match status" value="1"/>
</dbReference>
<proteinExistence type="predicted"/>
<dbReference type="GO" id="GO:0005886">
    <property type="term" value="C:plasma membrane"/>
    <property type="evidence" value="ECO:0007669"/>
    <property type="project" value="UniProtKB-SubCell"/>
</dbReference>
<dbReference type="InterPro" id="IPR003593">
    <property type="entry name" value="AAA+_ATPase"/>
</dbReference>
<dbReference type="InterPro" id="IPR039421">
    <property type="entry name" value="Type_1_exporter"/>
</dbReference>
<keyword evidence="5 7" id="KW-1133">Transmembrane helix</keyword>
<dbReference type="Gene3D" id="3.40.50.300">
    <property type="entry name" value="P-loop containing nucleotide triphosphate hydrolases"/>
    <property type="match status" value="1"/>
</dbReference>
<dbReference type="SUPFAM" id="SSF52540">
    <property type="entry name" value="P-loop containing nucleoside triphosphate hydrolases"/>
    <property type="match status" value="1"/>
</dbReference>
<dbReference type="PANTHER" id="PTHR43394">
    <property type="entry name" value="ATP-DEPENDENT PERMEASE MDL1, MITOCHONDRIAL"/>
    <property type="match status" value="1"/>
</dbReference>
<dbReference type="SUPFAM" id="SSF90123">
    <property type="entry name" value="ABC transporter transmembrane region"/>
    <property type="match status" value="1"/>
</dbReference>
<evidence type="ECO:0000256" key="4">
    <source>
        <dbReference type="ARBA" id="ARBA00022840"/>
    </source>
</evidence>
<dbReference type="SMART" id="SM00382">
    <property type="entry name" value="AAA"/>
    <property type="match status" value="1"/>
</dbReference>
<sequence>MARLARAPGETARLLAITALLAVLGLTVSLFVMQVLNRYVTHGVSATLLTLTVGALLAVTAEHQLRKLRWVIAESIAGDQDRRLATGVFGLLLTADLRAQTPWSAAAREELMRGVERARVAFGPAGLTVVADLPFSLLVLTVLALLSPTLAGITAAFCAVLAFQAWLDQRRLATPSATLSRAAGEVNTLVASAVHAAETVRHFRAQTVLMGRWQRLTEQVWAIGDRTGWVQIGGASLTQVTQALLGVAIVGVGALQVVAGTLDVGTLVGANLIAGRALMPFGRIVQYGRTLRAAATAVAEARRFAEVAVERSGGRALPSWNGALTVQDLAIAFPGQDGPLFSNLTVSVAAGGVVALTGRNGAGKSVLLKAIAGLMEPSQGQILADGVDRRLLALDWWRSRVSYLPQEPLFLPGTLRDNLRLARPEASDDDLLRCLADADLSGFVERHPQHLDMVLDNGGRTLAPGIRRRLGLARALVTDGPLYLLDEPSEGLDREGARVVYQRLIDLAQRGRTLIIATHDPVILNGTHCVVHLDGPRSGLRSPEAPTLRAAL</sequence>
<dbReference type="AlphaFoldDB" id="A0A418VQE4"/>
<dbReference type="InterPro" id="IPR027417">
    <property type="entry name" value="P-loop_NTPase"/>
</dbReference>
<dbReference type="InterPro" id="IPR036640">
    <property type="entry name" value="ABC1_TM_sf"/>
</dbReference>
<evidence type="ECO:0000256" key="2">
    <source>
        <dbReference type="ARBA" id="ARBA00022692"/>
    </source>
</evidence>
<keyword evidence="11" id="KW-1185">Reference proteome</keyword>
<evidence type="ECO:0000256" key="3">
    <source>
        <dbReference type="ARBA" id="ARBA00022741"/>
    </source>
</evidence>
<keyword evidence="3" id="KW-0547">Nucleotide-binding</keyword>
<feature type="domain" description="ABC transmembrane type-1" evidence="9">
    <location>
        <begin position="14"/>
        <end position="293"/>
    </location>
</feature>
<dbReference type="PROSITE" id="PS50893">
    <property type="entry name" value="ABC_TRANSPORTER_2"/>
    <property type="match status" value="1"/>
</dbReference>
<dbReference type="GO" id="GO:0016887">
    <property type="term" value="F:ATP hydrolysis activity"/>
    <property type="evidence" value="ECO:0007669"/>
    <property type="project" value="InterPro"/>
</dbReference>
<feature type="transmembrane region" description="Helical" evidence="7">
    <location>
        <begin position="39"/>
        <end position="59"/>
    </location>
</feature>
<evidence type="ECO:0000256" key="5">
    <source>
        <dbReference type="ARBA" id="ARBA00022989"/>
    </source>
</evidence>
<gene>
    <name evidence="10" type="ORF">D3877_24390</name>
</gene>
<accession>A0A418VQE4</accession>
<keyword evidence="4 10" id="KW-0067">ATP-binding</keyword>
<dbReference type="Gene3D" id="1.20.1560.10">
    <property type="entry name" value="ABC transporter type 1, transmembrane domain"/>
    <property type="match status" value="1"/>
</dbReference>
<keyword evidence="6 7" id="KW-0472">Membrane</keyword>
<dbReference type="InterPro" id="IPR011527">
    <property type="entry name" value="ABC1_TM_dom"/>
</dbReference>
<dbReference type="EMBL" id="QYUL01000004">
    <property type="protein sequence ID" value="RJF78485.1"/>
    <property type="molecule type" value="Genomic_DNA"/>
</dbReference>
<evidence type="ECO:0000259" key="9">
    <source>
        <dbReference type="PROSITE" id="PS50929"/>
    </source>
</evidence>
<evidence type="ECO:0000256" key="7">
    <source>
        <dbReference type="SAM" id="Phobius"/>
    </source>
</evidence>
<dbReference type="GO" id="GO:0015421">
    <property type="term" value="F:ABC-type oligopeptide transporter activity"/>
    <property type="evidence" value="ECO:0007669"/>
    <property type="project" value="TreeGrafter"/>
</dbReference>
<evidence type="ECO:0000313" key="11">
    <source>
        <dbReference type="Proteomes" id="UP000283458"/>
    </source>
</evidence>
<dbReference type="GO" id="GO:0005524">
    <property type="term" value="F:ATP binding"/>
    <property type="evidence" value="ECO:0007669"/>
    <property type="project" value="UniProtKB-KW"/>
</dbReference>
<evidence type="ECO:0000313" key="10">
    <source>
        <dbReference type="EMBL" id="RJF78485.1"/>
    </source>
</evidence>
<feature type="domain" description="ABC transporter" evidence="8">
    <location>
        <begin position="324"/>
        <end position="552"/>
    </location>
</feature>
<evidence type="ECO:0000256" key="6">
    <source>
        <dbReference type="ARBA" id="ARBA00023136"/>
    </source>
</evidence>
<dbReference type="OrthoDB" id="9772049at2"/>
<dbReference type="InterPro" id="IPR003439">
    <property type="entry name" value="ABC_transporter-like_ATP-bd"/>
</dbReference>
<comment type="subcellular location">
    <subcellularLocation>
        <location evidence="1">Cell membrane</location>
        <topology evidence="1">Multi-pass membrane protein</topology>
    </subcellularLocation>
</comment>
<organism evidence="10 11">
    <name type="scientific">Azospirillum cavernae</name>
    <dbReference type="NCBI Taxonomy" id="2320860"/>
    <lineage>
        <taxon>Bacteria</taxon>
        <taxon>Pseudomonadati</taxon>
        <taxon>Pseudomonadota</taxon>
        <taxon>Alphaproteobacteria</taxon>
        <taxon>Rhodospirillales</taxon>
        <taxon>Azospirillaceae</taxon>
        <taxon>Azospirillum</taxon>
    </lineage>
</organism>
<evidence type="ECO:0000259" key="8">
    <source>
        <dbReference type="PROSITE" id="PS50893"/>
    </source>
</evidence>